<dbReference type="PANTHER" id="PTHR37815:SF3">
    <property type="entry name" value="UPF0397 PROTEIN SPR0429"/>
    <property type="match status" value="1"/>
</dbReference>
<gene>
    <name evidence="4" type="ORF">YK48G_13610</name>
</gene>
<keyword evidence="3" id="KW-0472">Membrane</keyword>
<dbReference type="Gene3D" id="1.10.1760.20">
    <property type="match status" value="1"/>
</dbReference>
<accession>A0ABQ3W0E7</accession>
<reference evidence="4 5" key="1">
    <citation type="journal article" date="2021" name="Int. J. Syst. Evol. Microbiol.">
        <title>Lentilactobacillus fungorum sp. nov., isolated from spent mushroom substrates.</title>
        <authorList>
            <person name="Tohno M."/>
            <person name="Tanizawa Y."/>
            <person name="Kojima Y."/>
            <person name="Sakamoto M."/>
            <person name="Ohkuma M."/>
            <person name="Kobayashi H."/>
        </authorList>
    </citation>
    <scope>NUCLEOTIDE SEQUENCE [LARGE SCALE GENOMIC DNA]</scope>
    <source>
        <strain evidence="4 5">YK48G</strain>
    </source>
</reference>
<dbReference type="EMBL" id="BNJR01000012">
    <property type="protein sequence ID" value="GHP13936.1"/>
    <property type="molecule type" value="Genomic_DNA"/>
</dbReference>
<evidence type="ECO:0000313" key="5">
    <source>
        <dbReference type="Proteomes" id="UP000604765"/>
    </source>
</evidence>
<dbReference type="RefSeq" id="WP_203629952.1">
    <property type="nucleotide sequence ID" value="NZ_BNJR01000012.1"/>
</dbReference>
<dbReference type="Pfam" id="PF07155">
    <property type="entry name" value="ECF-ribofla_trS"/>
    <property type="match status" value="1"/>
</dbReference>
<keyword evidence="2 3" id="KW-1133">Transmembrane helix</keyword>
<proteinExistence type="predicted"/>
<feature type="transmembrane region" description="Helical" evidence="3">
    <location>
        <begin position="84"/>
        <end position="104"/>
    </location>
</feature>
<dbReference type="InterPro" id="IPR009825">
    <property type="entry name" value="ECF_substrate-spec-like"/>
</dbReference>
<feature type="transmembrane region" description="Helical" evidence="3">
    <location>
        <begin position="136"/>
        <end position="162"/>
    </location>
</feature>
<protein>
    <submittedName>
        <fullName evidence="4">Membrane protein</fullName>
    </submittedName>
</protein>
<evidence type="ECO:0000313" key="4">
    <source>
        <dbReference type="EMBL" id="GHP13936.1"/>
    </source>
</evidence>
<feature type="transmembrane region" description="Helical" evidence="3">
    <location>
        <begin position="17"/>
        <end position="35"/>
    </location>
</feature>
<evidence type="ECO:0000256" key="1">
    <source>
        <dbReference type="ARBA" id="ARBA00022692"/>
    </source>
</evidence>
<keyword evidence="1 3" id="KW-0812">Transmembrane</keyword>
<evidence type="ECO:0000256" key="3">
    <source>
        <dbReference type="SAM" id="Phobius"/>
    </source>
</evidence>
<dbReference type="Proteomes" id="UP000604765">
    <property type="component" value="Unassembled WGS sequence"/>
</dbReference>
<name>A0ABQ3W0E7_9LACO</name>
<evidence type="ECO:0000256" key="2">
    <source>
        <dbReference type="ARBA" id="ARBA00022989"/>
    </source>
</evidence>
<organism evidence="4 5">
    <name type="scientific">Lentilactobacillus fungorum</name>
    <dbReference type="NCBI Taxonomy" id="2201250"/>
    <lineage>
        <taxon>Bacteria</taxon>
        <taxon>Bacillati</taxon>
        <taxon>Bacillota</taxon>
        <taxon>Bacilli</taxon>
        <taxon>Lactobacillales</taxon>
        <taxon>Lactobacillaceae</taxon>
        <taxon>Lentilactobacillus</taxon>
    </lineage>
</organism>
<sequence length="170" mass="18430">MNRKNIESKIGNNIHKLVLVAMFIAVTVTISRLFIIPVPMTHGNVNLCDAGIFISALLLGSKFGAIIGGFSGFLLDLVSGYGQYMWFSLIIHGLEGLIVGLIAGRESNRKIIEFISLIAGILMMVMGYFFADSILYNIYTGFIGVGTNLIQGGIGSVIAYLITPRLKARI</sequence>
<feature type="transmembrane region" description="Helical" evidence="3">
    <location>
        <begin position="111"/>
        <end position="130"/>
    </location>
</feature>
<comment type="caution">
    <text evidence="4">The sequence shown here is derived from an EMBL/GenBank/DDBJ whole genome shotgun (WGS) entry which is preliminary data.</text>
</comment>
<dbReference type="PANTHER" id="PTHR37815">
    <property type="entry name" value="UPF0397 PROTEIN BC_2624-RELATED"/>
    <property type="match status" value="1"/>
</dbReference>
<keyword evidence="5" id="KW-1185">Reference proteome</keyword>